<evidence type="ECO:0000313" key="1">
    <source>
        <dbReference type="EMBL" id="KIK82397.1"/>
    </source>
</evidence>
<reference evidence="1 2" key="1">
    <citation type="submission" date="2014-04" db="EMBL/GenBank/DDBJ databases">
        <authorList>
            <consortium name="DOE Joint Genome Institute"/>
            <person name="Kuo A."/>
            <person name="Kohler A."/>
            <person name="Jargeat P."/>
            <person name="Nagy L.G."/>
            <person name="Floudas D."/>
            <person name="Copeland A."/>
            <person name="Barry K.W."/>
            <person name="Cichocki N."/>
            <person name="Veneault-Fourrey C."/>
            <person name="LaButti K."/>
            <person name="Lindquist E.A."/>
            <person name="Lipzen A."/>
            <person name="Lundell T."/>
            <person name="Morin E."/>
            <person name="Murat C."/>
            <person name="Sun H."/>
            <person name="Tunlid A."/>
            <person name="Henrissat B."/>
            <person name="Grigoriev I.V."/>
            <person name="Hibbett D.S."/>
            <person name="Martin F."/>
            <person name="Nordberg H.P."/>
            <person name="Cantor M.N."/>
            <person name="Hua S.X."/>
        </authorList>
    </citation>
    <scope>NUCLEOTIDE SEQUENCE [LARGE SCALE GENOMIC DNA]</scope>
    <source>
        <strain evidence="1 2">Ve08.2h10</strain>
    </source>
</reference>
<keyword evidence="2" id="KW-1185">Reference proteome</keyword>
<dbReference type="InParanoid" id="A0A0D0CI94"/>
<reference evidence="2" key="2">
    <citation type="submission" date="2015-01" db="EMBL/GenBank/DDBJ databases">
        <title>Evolutionary Origins and Diversification of the Mycorrhizal Mutualists.</title>
        <authorList>
            <consortium name="DOE Joint Genome Institute"/>
            <consortium name="Mycorrhizal Genomics Consortium"/>
            <person name="Kohler A."/>
            <person name="Kuo A."/>
            <person name="Nagy L.G."/>
            <person name="Floudas D."/>
            <person name="Copeland A."/>
            <person name="Barry K.W."/>
            <person name="Cichocki N."/>
            <person name="Veneault-Fourrey C."/>
            <person name="LaButti K."/>
            <person name="Lindquist E.A."/>
            <person name="Lipzen A."/>
            <person name="Lundell T."/>
            <person name="Morin E."/>
            <person name="Murat C."/>
            <person name="Riley R."/>
            <person name="Ohm R."/>
            <person name="Sun H."/>
            <person name="Tunlid A."/>
            <person name="Henrissat B."/>
            <person name="Grigoriev I.V."/>
            <person name="Hibbett D.S."/>
            <person name="Martin F."/>
        </authorList>
    </citation>
    <scope>NUCLEOTIDE SEQUENCE [LARGE SCALE GENOMIC DNA]</scope>
    <source>
        <strain evidence="2">Ve08.2h10</strain>
    </source>
</reference>
<sequence length="137" mass="15415">MLYEVLGSPDPPSSILADIEIESYPHVTYPSLDDFLLNLETAEPARRWYSTFRRPLMSMGVRSIDDLEIVSPDSLFVFHQLCPLMIMDFYVHILDLLDVLHGNVSATESQDSSESTAGVVVVEPKASVEKDVFFAIY</sequence>
<gene>
    <name evidence="1" type="ORF">PAXRUDRAFT_153818</name>
</gene>
<organism evidence="1 2">
    <name type="scientific">Paxillus rubicundulus Ve08.2h10</name>
    <dbReference type="NCBI Taxonomy" id="930991"/>
    <lineage>
        <taxon>Eukaryota</taxon>
        <taxon>Fungi</taxon>
        <taxon>Dikarya</taxon>
        <taxon>Basidiomycota</taxon>
        <taxon>Agaricomycotina</taxon>
        <taxon>Agaricomycetes</taxon>
        <taxon>Agaricomycetidae</taxon>
        <taxon>Boletales</taxon>
        <taxon>Paxilineae</taxon>
        <taxon>Paxillaceae</taxon>
        <taxon>Paxillus</taxon>
    </lineage>
</organism>
<dbReference type="EMBL" id="KN825631">
    <property type="protein sequence ID" value="KIK82397.1"/>
    <property type="molecule type" value="Genomic_DNA"/>
</dbReference>
<name>A0A0D0CI94_9AGAM</name>
<dbReference type="OrthoDB" id="2688790at2759"/>
<evidence type="ECO:0000313" key="2">
    <source>
        <dbReference type="Proteomes" id="UP000054538"/>
    </source>
</evidence>
<dbReference type="HOGENOM" id="CLU_1865792_0_0_1"/>
<dbReference type="AlphaFoldDB" id="A0A0D0CI94"/>
<accession>A0A0D0CI94</accession>
<dbReference type="Proteomes" id="UP000054538">
    <property type="component" value="Unassembled WGS sequence"/>
</dbReference>
<protein>
    <submittedName>
        <fullName evidence="1">Unplaced genomic scaffold scaffold_809, whole genome shotgun sequence</fullName>
    </submittedName>
</protein>
<proteinExistence type="predicted"/>